<name>A0A2P5CN30_PARAD</name>
<sequence>MAISNKVDSLTRKFWWVHNANIRGLNLKVDPFRKGPCELHVYGQLHHPF</sequence>
<reference evidence="2" key="1">
    <citation type="submission" date="2016-06" db="EMBL/GenBank/DDBJ databases">
        <title>Parallel loss of symbiosis genes in relatives of nitrogen-fixing non-legume Parasponia.</title>
        <authorList>
            <person name="Van Velzen R."/>
            <person name="Holmer R."/>
            <person name="Bu F."/>
            <person name="Rutten L."/>
            <person name="Van Zeijl A."/>
            <person name="Liu W."/>
            <person name="Santuari L."/>
            <person name="Cao Q."/>
            <person name="Sharma T."/>
            <person name="Shen D."/>
            <person name="Roswanjaya Y."/>
            <person name="Wardhani T."/>
            <person name="Kalhor M.S."/>
            <person name="Jansen J."/>
            <person name="Van den Hoogen J."/>
            <person name="Gungor B."/>
            <person name="Hartog M."/>
            <person name="Hontelez J."/>
            <person name="Verver J."/>
            <person name="Yang W.-C."/>
            <person name="Schijlen E."/>
            <person name="Repin R."/>
            <person name="Schilthuizen M."/>
            <person name="Schranz E."/>
            <person name="Heidstra R."/>
            <person name="Miyata K."/>
            <person name="Fedorova E."/>
            <person name="Kohlen W."/>
            <person name="Bisseling T."/>
            <person name="Smit S."/>
            <person name="Geurts R."/>
        </authorList>
    </citation>
    <scope>NUCLEOTIDE SEQUENCE [LARGE SCALE GENOMIC DNA]</scope>
    <source>
        <strain evidence="2">cv. WU1-14</strain>
    </source>
</reference>
<evidence type="ECO:0000313" key="1">
    <source>
        <dbReference type="EMBL" id="PON62459.1"/>
    </source>
</evidence>
<protein>
    <submittedName>
        <fullName evidence="1">Uncharacterized protein</fullName>
    </submittedName>
</protein>
<dbReference type="Proteomes" id="UP000237105">
    <property type="component" value="Unassembled WGS sequence"/>
</dbReference>
<dbReference type="OrthoDB" id="10366164at2759"/>
<keyword evidence="2" id="KW-1185">Reference proteome</keyword>
<comment type="caution">
    <text evidence="1">The sequence shown here is derived from an EMBL/GenBank/DDBJ whole genome shotgun (WGS) entry which is preliminary data.</text>
</comment>
<dbReference type="EMBL" id="JXTB01000112">
    <property type="protein sequence ID" value="PON62459.1"/>
    <property type="molecule type" value="Genomic_DNA"/>
</dbReference>
<gene>
    <name evidence="1" type="ORF">PanWU01x14_137800</name>
</gene>
<accession>A0A2P5CN30</accession>
<dbReference type="AlphaFoldDB" id="A0A2P5CN30"/>
<organism evidence="1 2">
    <name type="scientific">Parasponia andersonii</name>
    <name type="common">Sponia andersonii</name>
    <dbReference type="NCBI Taxonomy" id="3476"/>
    <lineage>
        <taxon>Eukaryota</taxon>
        <taxon>Viridiplantae</taxon>
        <taxon>Streptophyta</taxon>
        <taxon>Embryophyta</taxon>
        <taxon>Tracheophyta</taxon>
        <taxon>Spermatophyta</taxon>
        <taxon>Magnoliopsida</taxon>
        <taxon>eudicotyledons</taxon>
        <taxon>Gunneridae</taxon>
        <taxon>Pentapetalae</taxon>
        <taxon>rosids</taxon>
        <taxon>fabids</taxon>
        <taxon>Rosales</taxon>
        <taxon>Cannabaceae</taxon>
        <taxon>Parasponia</taxon>
    </lineage>
</organism>
<evidence type="ECO:0000313" key="2">
    <source>
        <dbReference type="Proteomes" id="UP000237105"/>
    </source>
</evidence>
<proteinExistence type="predicted"/>